<feature type="non-terminal residue" evidence="1">
    <location>
        <position position="84"/>
    </location>
</feature>
<dbReference type="AlphaFoldDB" id="A0A9N9P542"/>
<evidence type="ECO:0000313" key="2">
    <source>
        <dbReference type="Proteomes" id="UP000789405"/>
    </source>
</evidence>
<reference evidence="1" key="1">
    <citation type="submission" date="2021-06" db="EMBL/GenBank/DDBJ databases">
        <authorList>
            <person name="Kallberg Y."/>
            <person name="Tangrot J."/>
            <person name="Rosling A."/>
        </authorList>
    </citation>
    <scope>NUCLEOTIDE SEQUENCE</scope>
    <source>
        <strain evidence="1">MA453B</strain>
    </source>
</reference>
<keyword evidence="2" id="KW-1185">Reference proteome</keyword>
<proteinExistence type="predicted"/>
<dbReference type="EMBL" id="CAJVPY010025513">
    <property type="protein sequence ID" value="CAG8788355.1"/>
    <property type="molecule type" value="Genomic_DNA"/>
</dbReference>
<name>A0A9N9P542_9GLOM</name>
<sequence>MSSYNKAYQQINMLQQTTEENWSSRHIQASSANSRKLLIETKNQEVEKLVSVNGIRKKKKDKIGTYHKDRSFHHCCCFKADSRK</sequence>
<protein>
    <submittedName>
        <fullName evidence="1">23706_t:CDS:1</fullName>
    </submittedName>
</protein>
<gene>
    <name evidence="1" type="ORF">DERYTH_LOCUS20890</name>
</gene>
<evidence type="ECO:0000313" key="1">
    <source>
        <dbReference type="EMBL" id="CAG8788355.1"/>
    </source>
</evidence>
<organism evidence="1 2">
    <name type="scientific">Dentiscutata erythropus</name>
    <dbReference type="NCBI Taxonomy" id="1348616"/>
    <lineage>
        <taxon>Eukaryota</taxon>
        <taxon>Fungi</taxon>
        <taxon>Fungi incertae sedis</taxon>
        <taxon>Mucoromycota</taxon>
        <taxon>Glomeromycotina</taxon>
        <taxon>Glomeromycetes</taxon>
        <taxon>Diversisporales</taxon>
        <taxon>Gigasporaceae</taxon>
        <taxon>Dentiscutata</taxon>
    </lineage>
</organism>
<dbReference type="Proteomes" id="UP000789405">
    <property type="component" value="Unassembled WGS sequence"/>
</dbReference>
<comment type="caution">
    <text evidence="1">The sequence shown here is derived from an EMBL/GenBank/DDBJ whole genome shotgun (WGS) entry which is preliminary data.</text>
</comment>
<accession>A0A9N9P542</accession>